<dbReference type="RefSeq" id="WP_013924781.1">
    <property type="nucleotide sequence ID" value="NC_015702.1"/>
</dbReference>
<evidence type="ECO:0000313" key="2">
    <source>
        <dbReference type="Proteomes" id="UP000000495"/>
    </source>
</evidence>
<proteinExistence type="predicted"/>
<dbReference type="KEGG" id="puv:PUV_11370"/>
<reference key="1">
    <citation type="journal article" date="2011" name="Mol. Biol. Evol.">
        <title>Unity in variety -- the pan-genome of the Chlamydiae.</title>
        <authorList>
            <person name="Collingro A."/>
            <person name="Tischler P."/>
            <person name="Weinmaier T."/>
            <person name="Penz T."/>
            <person name="Heinz E."/>
            <person name="Brunham R.C."/>
            <person name="Read T.D."/>
            <person name="Bavoil P.M."/>
            <person name="Sachse K."/>
            <person name="Kahane S."/>
            <person name="Friedman M.G."/>
            <person name="Rattei T."/>
            <person name="Myers G.S.A."/>
            <person name="Horn M."/>
        </authorList>
    </citation>
    <scope>NUCLEOTIDE SEQUENCE</scope>
    <source>
        <strain>UV7</strain>
    </source>
</reference>
<organism evidence="1 2">
    <name type="scientific">Parachlamydia acanthamoebae (strain UV7)</name>
    <dbReference type="NCBI Taxonomy" id="765952"/>
    <lineage>
        <taxon>Bacteria</taxon>
        <taxon>Pseudomonadati</taxon>
        <taxon>Chlamydiota</taxon>
        <taxon>Chlamydiia</taxon>
        <taxon>Parachlamydiales</taxon>
        <taxon>Parachlamydiaceae</taxon>
        <taxon>Parachlamydia</taxon>
    </lineage>
</organism>
<sequence>MKVINELENSIKNNKSTDFLSNLSWEIRTFGGRKLVHKNTDFTGTLCLNKIIKKFSLGSSQLNSTELSAIVKKIEELDKEGNSLLAKSSFFKRATTTVRRFFGNFNSNRSTKLNDLRSFKNTYEKLVQAKKAPNLISEVEKVDQKTLKDLQAYCKSDPFIHGTSSVIFAQLPYTDQRLVSIWELLQKKMAPIGGEIILGGLNIPIADGATCFGRLNSSGYPLSRVTESYSRQPNAGDIQNDQEAQKALALNFAHALEDFYFTQSLIFAIRAKQRGITLIIPEKADVVKSALQSIKCTFMNFYLFAPFIGKFVQLDPSRPYDDIQHAHFLEKCEEFLRSDQIDLAPYMDLEVLPENDEAIIKLNRLLNENGYQLLHKRAAIRKGEASFPFFENSFFHSFYGIGNLSHLWGSILMYPDKFLSTMDEIQERLNPFLEKARKHFDLLEEVLFGCEELTFTEEQKQHINDAYPIILISNQSEAFKPVKTEFRAKQGLQLGKEIKWIATERSRIKDVRAYLEKYRIEGVNVISIDTLRQYTKNC</sequence>
<dbReference type="EMBL" id="FR872580">
    <property type="protein sequence ID" value="CCB86087.1"/>
    <property type="molecule type" value="Genomic_DNA"/>
</dbReference>
<reference evidence="1 2" key="2">
    <citation type="journal article" date="2011" name="Mol. Biol. Evol.">
        <title>Unity in variety--the pan-genome of the Chlamydiae.</title>
        <authorList>
            <person name="Collingro A."/>
            <person name="Tischler P."/>
            <person name="Weinmaier T."/>
            <person name="Penz T."/>
            <person name="Heinz E."/>
            <person name="Brunham R.C."/>
            <person name="Read T.D."/>
            <person name="Bavoil P.M."/>
            <person name="Sachse K."/>
            <person name="Kahane S."/>
            <person name="Friedman M.G."/>
            <person name="Rattei T."/>
            <person name="Myers G.S."/>
            <person name="Horn M."/>
        </authorList>
    </citation>
    <scope>NUCLEOTIDE SEQUENCE [LARGE SCALE GENOMIC DNA]</scope>
    <source>
        <strain evidence="2">UV7</strain>
    </source>
</reference>
<protein>
    <submittedName>
        <fullName evidence="1">Uncharacterized protein</fullName>
    </submittedName>
</protein>
<name>F8KYW9_PARAV</name>
<keyword evidence="2" id="KW-1185">Reference proteome</keyword>
<accession>F8KYW9</accession>
<dbReference type="Proteomes" id="UP000000495">
    <property type="component" value="Chromosome"/>
</dbReference>
<dbReference type="STRING" id="765952.PUV_11370"/>
<dbReference type="HOGENOM" id="CLU_506082_0_0_0"/>
<evidence type="ECO:0000313" key="1">
    <source>
        <dbReference type="EMBL" id="CCB86087.1"/>
    </source>
</evidence>
<gene>
    <name evidence="1" type="ordered locus">PUV_11370</name>
</gene>
<dbReference type="AlphaFoldDB" id="F8KYW9"/>